<accession>A0A382UI40</accession>
<protein>
    <submittedName>
        <fullName evidence="1">Uncharacterized protein</fullName>
    </submittedName>
</protein>
<evidence type="ECO:0000313" key="1">
    <source>
        <dbReference type="EMBL" id="SVD33802.1"/>
    </source>
</evidence>
<sequence length="34" mass="3541">MPSAAGMAHEAIGLGDFSISTKHILQLPAIDNFS</sequence>
<proteinExistence type="predicted"/>
<dbReference type="AlphaFoldDB" id="A0A382UI40"/>
<gene>
    <name evidence="1" type="ORF">METZ01_LOCUS386656</name>
</gene>
<organism evidence="1">
    <name type="scientific">marine metagenome</name>
    <dbReference type="NCBI Taxonomy" id="408172"/>
    <lineage>
        <taxon>unclassified sequences</taxon>
        <taxon>metagenomes</taxon>
        <taxon>ecological metagenomes</taxon>
    </lineage>
</organism>
<name>A0A382UI40_9ZZZZ</name>
<reference evidence="1" key="1">
    <citation type="submission" date="2018-05" db="EMBL/GenBank/DDBJ databases">
        <authorList>
            <person name="Lanie J.A."/>
            <person name="Ng W.-L."/>
            <person name="Kazmierczak K.M."/>
            <person name="Andrzejewski T.M."/>
            <person name="Davidsen T.M."/>
            <person name="Wayne K.J."/>
            <person name="Tettelin H."/>
            <person name="Glass J.I."/>
            <person name="Rusch D."/>
            <person name="Podicherti R."/>
            <person name="Tsui H.-C.T."/>
            <person name="Winkler M.E."/>
        </authorList>
    </citation>
    <scope>NUCLEOTIDE SEQUENCE</scope>
</reference>
<dbReference type="EMBL" id="UINC01144349">
    <property type="protein sequence ID" value="SVD33802.1"/>
    <property type="molecule type" value="Genomic_DNA"/>
</dbReference>